<dbReference type="InterPro" id="IPR002035">
    <property type="entry name" value="VWF_A"/>
</dbReference>
<dbReference type="PROSITE" id="PS50092">
    <property type="entry name" value="TSP1"/>
    <property type="match status" value="6"/>
</dbReference>
<evidence type="ECO:0000256" key="1">
    <source>
        <dbReference type="ARBA" id="ARBA00022737"/>
    </source>
</evidence>
<dbReference type="InterPro" id="IPR000884">
    <property type="entry name" value="TSP1_rpt"/>
</dbReference>
<dbReference type="VEuPathDB" id="ToxoDB:NCLIV_033690"/>
<feature type="domain" description="VWFA" evidence="5">
    <location>
        <begin position="68"/>
        <end position="247"/>
    </location>
</feature>
<evidence type="ECO:0000313" key="6">
    <source>
        <dbReference type="EMBL" id="ADM25314.1"/>
    </source>
</evidence>
<evidence type="ECO:0000256" key="2">
    <source>
        <dbReference type="ARBA" id="ARBA00023157"/>
    </source>
</evidence>
<keyword evidence="4" id="KW-0732">Signal</keyword>
<dbReference type="PANTHER" id="PTHR22906">
    <property type="entry name" value="PROPERDIN"/>
    <property type="match status" value="1"/>
</dbReference>
<dbReference type="SMART" id="SM00327">
    <property type="entry name" value="VWA"/>
    <property type="match status" value="1"/>
</dbReference>
<feature type="chain" id="PRO_5003143572" evidence="4">
    <location>
        <begin position="33"/>
        <end position="756"/>
    </location>
</feature>
<dbReference type="InterPro" id="IPR052065">
    <property type="entry name" value="Compl_asym_regulator"/>
</dbReference>
<keyword evidence="1" id="KW-0677">Repeat</keyword>
<dbReference type="SMART" id="SM00209">
    <property type="entry name" value="TSP1"/>
    <property type="match status" value="6"/>
</dbReference>
<evidence type="ECO:0000256" key="3">
    <source>
        <dbReference type="SAM" id="MobiDB-lite"/>
    </source>
</evidence>
<proteinExistence type="evidence at transcript level"/>
<accession>E1AWJ8</accession>
<dbReference type="Pfam" id="PF00092">
    <property type="entry name" value="VWA"/>
    <property type="match status" value="1"/>
</dbReference>
<evidence type="ECO:0000256" key="4">
    <source>
        <dbReference type="SAM" id="SignalP"/>
    </source>
</evidence>
<dbReference type="InterPro" id="IPR036383">
    <property type="entry name" value="TSP1_rpt_sf"/>
</dbReference>
<feature type="region of interest" description="Disordered" evidence="3">
    <location>
        <begin position="468"/>
        <end position="494"/>
    </location>
</feature>
<feature type="compositionally biased region" description="Low complexity" evidence="3">
    <location>
        <begin position="647"/>
        <end position="671"/>
    </location>
</feature>
<feature type="region of interest" description="Disordered" evidence="3">
    <location>
        <begin position="631"/>
        <end position="684"/>
    </location>
</feature>
<dbReference type="PROSITE" id="PS50234">
    <property type="entry name" value="VWFA"/>
    <property type="match status" value="1"/>
</dbReference>
<organism evidence="6">
    <name type="scientific">Neospora caninum</name>
    <name type="common">Coccidian parasite</name>
    <dbReference type="NCBI Taxonomy" id="29176"/>
    <lineage>
        <taxon>Eukaryota</taxon>
        <taxon>Sar</taxon>
        <taxon>Alveolata</taxon>
        <taxon>Apicomplexa</taxon>
        <taxon>Conoidasida</taxon>
        <taxon>Coccidia</taxon>
        <taxon>Eucoccidiorida</taxon>
        <taxon>Eimeriorina</taxon>
        <taxon>Sarcocystidae</taxon>
        <taxon>Neospora</taxon>
    </lineage>
</organism>
<dbReference type="SUPFAM" id="SSF82895">
    <property type="entry name" value="TSP-1 type 1 repeat"/>
    <property type="match status" value="6"/>
</dbReference>
<dbReference type="Gene3D" id="3.40.50.410">
    <property type="entry name" value="von Willebrand factor, type A domain"/>
    <property type="match status" value="1"/>
</dbReference>
<dbReference type="AlphaFoldDB" id="E1AWJ8"/>
<dbReference type="InterPro" id="IPR036465">
    <property type="entry name" value="vWFA_dom_sf"/>
</dbReference>
<dbReference type="PANTHER" id="PTHR22906:SF21">
    <property type="entry name" value="SEMA DOMAIN-CONTAINING PROTEIN"/>
    <property type="match status" value="1"/>
</dbReference>
<dbReference type="Gene3D" id="2.20.100.10">
    <property type="entry name" value="Thrombospondin type-1 (TSP1) repeat"/>
    <property type="match status" value="5"/>
</dbReference>
<dbReference type="PRINTS" id="PR00453">
    <property type="entry name" value="VWFADOMAIN"/>
</dbReference>
<feature type="compositionally biased region" description="Polar residues" evidence="3">
    <location>
        <begin position="480"/>
        <end position="492"/>
    </location>
</feature>
<dbReference type="SUPFAM" id="SSF53300">
    <property type="entry name" value="vWA-like"/>
    <property type="match status" value="1"/>
</dbReference>
<keyword evidence="2" id="KW-1015">Disulfide bond</keyword>
<dbReference type="EMBL" id="HQ011383">
    <property type="protein sequence ID" value="ADM25314.1"/>
    <property type="molecule type" value="mRNA"/>
</dbReference>
<dbReference type="Pfam" id="PF00090">
    <property type="entry name" value="TSP_1"/>
    <property type="match status" value="6"/>
</dbReference>
<feature type="compositionally biased region" description="Gly residues" evidence="3">
    <location>
        <begin position="636"/>
        <end position="646"/>
    </location>
</feature>
<protein>
    <submittedName>
        <fullName evidence="6">MIC2-like protein 1</fullName>
    </submittedName>
</protein>
<feature type="region of interest" description="Disordered" evidence="3">
    <location>
        <begin position="348"/>
        <end position="390"/>
    </location>
</feature>
<sequence>MASHSSGTSQAFVRRSVFAVLLLSTLVSGVFAASGNVSGTSPGELVSLVQAASNEAGDQLQTCTKVMDLLLLVDDSASIGSRNFEQVRKFVLDFIDLVPISSEEVHLSVVTFADSPQDVFTFKQPQATNKQLAKEAFKYLRYRRGGSTATDKGLIRARRYLTRPVYGTRANVPKVLVLMTDGESDRHYDTIQAADQARAEGISVFVVGVGMANPVECRGVCGCGRYGPCPQFIMSNWNELVQTVDSIMGEVCKKLPKDAECSEWSEWSGCTASCGAGTRTKTRKQLSPPLAGDPPCDNCEPMMGKTCEDLGGLVRVEDCNQGECPQDAGCGTWGEWTSWSATCGHASRSRKREGYNTPPPRGAGLLCEQKRPPVPREQSEETDFAPCPRNQVPGEWTDWSVCSATCGGGTRHRSRSGSPQVGELYGGQTLQEQGIEVRQEEACSQNPCPVDAVCGEFGEWSECSRSCGGGVSVRKRDPWNNDQQHGGKSCKQQFPEGREETKECNPEPCPVDEVPGDWIEWGPCSVTCGTGVMTRQRGPSRVEARFGGKTIAEQNARLSSPILMQEEKECSPFPCGPCTYEFGPWGTCRGTCNDGFKIRHAAVRFDYTDAPCNLPTMEVDTCVPEGCSDAGTTVPGTGGEPGGTGGESPNESTNNTGNSSGSTSGGAAEETTTTDEDKDEQGGIPTAAIAGGVVGGVLLLGAAAGGGYYMMGSAGASAAGEAASADFLGDQQTAEVEAEDKEEMFGVDEDSEMWSA</sequence>
<reference evidence="6" key="1">
    <citation type="journal article" date="2011" name="Parasitology">
        <title>A new thrombospondin-related anonymous protein homologue in Neospora caninum (NcMIC2-like1).</title>
        <authorList>
            <person name="Pereira L.M."/>
            <person name="Candido-Silva J.A."/>
            <person name="De Vries E."/>
            <person name="Yatsuda A.P."/>
        </authorList>
    </citation>
    <scope>NUCLEOTIDE SEQUENCE</scope>
    <source>
        <strain evidence="6">Nc-1</strain>
    </source>
</reference>
<name>E1AWJ8_NEOCA</name>
<dbReference type="OMA" id="ANDIQEC"/>
<feature type="signal peptide" evidence="4">
    <location>
        <begin position="1"/>
        <end position="32"/>
    </location>
</feature>
<evidence type="ECO:0000259" key="5">
    <source>
        <dbReference type="PROSITE" id="PS50234"/>
    </source>
</evidence>
<dbReference type="VEuPathDB" id="ToxoDB:Ncaninum_LIV_000056900"/>